<keyword evidence="6 11" id="KW-0067">ATP-binding</keyword>
<dbReference type="InterPro" id="IPR002303">
    <property type="entry name" value="Valyl-tRNA_ligase"/>
</dbReference>
<comment type="subunit">
    <text evidence="2 11">Monomer.</text>
</comment>
<comment type="subcellular location">
    <subcellularLocation>
        <location evidence="1 11">Cytoplasm</location>
    </subcellularLocation>
</comment>
<dbReference type="InterPro" id="IPR037118">
    <property type="entry name" value="Val-tRNA_synth_C_sf"/>
</dbReference>
<feature type="binding site" evidence="11">
    <location>
        <position position="557"/>
    </location>
    <ligand>
        <name>ATP</name>
        <dbReference type="ChEBI" id="CHEBI:30616"/>
    </ligand>
</feature>
<dbReference type="SUPFAM" id="SSF46589">
    <property type="entry name" value="tRNA-binding arm"/>
    <property type="match status" value="1"/>
</dbReference>
<proteinExistence type="inferred from homology"/>
<dbReference type="PROSITE" id="PS00178">
    <property type="entry name" value="AA_TRNA_LIGASE_I"/>
    <property type="match status" value="1"/>
</dbReference>
<keyword evidence="4 11" id="KW-0436">Ligase</keyword>
<dbReference type="FunFam" id="3.40.50.620:FF:000032">
    <property type="entry name" value="Valine--tRNA ligase"/>
    <property type="match status" value="1"/>
</dbReference>
<dbReference type="Proteomes" id="UP000294368">
    <property type="component" value="Chromosome"/>
</dbReference>
<dbReference type="EMBL" id="LR217715">
    <property type="protein sequence ID" value="VFP82798.1"/>
    <property type="molecule type" value="Genomic_DNA"/>
</dbReference>
<comment type="domain">
    <text evidence="11">ValRS has two distinct active sites: one for aminoacylation and one for editing. The misactivated threonine is translocated from the active site to the editing site.</text>
</comment>
<dbReference type="Gene3D" id="1.10.287.380">
    <property type="entry name" value="Valyl-tRNA synthetase, C-terminal domain"/>
    <property type="match status" value="1"/>
</dbReference>
<comment type="similarity">
    <text evidence="11">Belongs to the class-I aminoacyl-tRNA synthetase family. ValS type 1 subfamily.</text>
</comment>
<dbReference type="CDD" id="cd07962">
    <property type="entry name" value="Anticodon_Ia_Val"/>
    <property type="match status" value="1"/>
</dbReference>
<dbReference type="InterPro" id="IPR014729">
    <property type="entry name" value="Rossmann-like_a/b/a_fold"/>
</dbReference>
<reference evidence="14 15" key="1">
    <citation type="submission" date="2019-02" db="EMBL/GenBank/DDBJ databases">
        <authorList>
            <person name="Manzano-Marin A."/>
            <person name="Manzano-Marin A."/>
        </authorList>
    </citation>
    <scope>NUCLEOTIDE SEQUENCE [LARGE SCALE GENOMIC DNA]</scope>
    <source>
        <strain evidence="14 15">ErCikochiana</strain>
    </source>
</reference>
<evidence type="ECO:0000256" key="7">
    <source>
        <dbReference type="ARBA" id="ARBA00022917"/>
    </source>
</evidence>
<dbReference type="Pfam" id="PF08264">
    <property type="entry name" value="Anticodon_1"/>
    <property type="match status" value="1"/>
</dbReference>
<keyword evidence="8 11" id="KW-0175">Coiled coil</keyword>
<dbReference type="Gene3D" id="1.10.730.10">
    <property type="entry name" value="Isoleucyl-tRNA Synthetase, Domain 1"/>
    <property type="match status" value="1"/>
</dbReference>
<dbReference type="GO" id="GO:0005524">
    <property type="term" value="F:ATP binding"/>
    <property type="evidence" value="ECO:0007669"/>
    <property type="project" value="UniProtKB-UniRule"/>
</dbReference>
<evidence type="ECO:0000256" key="10">
    <source>
        <dbReference type="ARBA" id="ARBA00047552"/>
    </source>
</evidence>
<evidence type="ECO:0000256" key="5">
    <source>
        <dbReference type="ARBA" id="ARBA00022741"/>
    </source>
</evidence>
<dbReference type="PANTHER" id="PTHR11946">
    <property type="entry name" value="VALYL-TRNA SYNTHETASES"/>
    <property type="match status" value="1"/>
</dbReference>
<dbReference type="RefSeq" id="WP_157988233.1">
    <property type="nucleotide sequence ID" value="NZ_LR217715.1"/>
</dbReference>
<evidence type="ECO:0000259" key="12">
    <source>
        <dbReference type="Pfam" id="PF00133"/>
    </source>
</evidence>
<dbReference type="SUPFAM" id="SSF50677">
    <property type="entry name" value="ValRS/IleRS/LeuRS editing domain"/>
    <property type="match status" value="1"/>
</dbReference>
<dbReference type="OrthoDB" id="9810365at2"/>
<dbReference type="NCBIfam" id="NF004349">
    <property type="entry name" value="PRK05729.1"/>
    <property type="match status" value="1"/>
</dbReference>
<sequence>MEKKYNPQDIEQKIYTFWEKKGYFKPYNNPSQENFCIMIPPPNVTGSLHLGHAFQHTLIDTMIRYHRMQGKNTLWQTGTDHAGIATQMLVTRKLKNENNKLLQNYDRNTLIEQIWKWKEESGNTITHQMRRLGNSIDWERQRFTMDKGFTHAVKEVFIRLYKEKLIYRGKRLVNWDPILCTAISDLEVENIEQKGSMWYIRYPLANSVKTSSNQKYVIIATTRPETILGDTAVAVHPSDVRYKDLIGKFLILPILHRHIPIIGDKYVDIDKGTGCVKITPGHDFNDYDIGQRHRLPMINILTKNGKIRNHAKVYDATGKKSTVYSSDIPPDFRGLDRFEARSSIVDTLRKQNLLDNIQPYNLIIPHGERSGVIIEPMLTTQWYVRMSPLAKVAIEAVEKGDIKFVPQKYTNMYFAWMYNIQDWCISRQLWWGHRIPAWYDTSGNVYVAHDEETVRKEYNLNSSVILTQDMDVLDTWFSSSLWTFTTLGWPHHTKELKTFHPTDVLVSGFDIIFFWIARMIMLTMHFIKDINGKPQIPFKIVYITGLIRDDEGQKMSKSKGNIIDPLDMIDGISLTELIQKRTNNMMQPKLAEIIHKRTTTQFPNGIAAHGTDALRFTLAALASTGRDINWDMKRLKGYRHFCNKLWNGSRFVLMNTENYDCGFYGGKLELSLPDHWILAKFNYTVQAWHEALERYRFDLAANILYEFIWNQFCDWYLELTKTVLRNGSKTQLRGTRNTLINILKNLLCLAHPLIPFITETIWQRVKIIQNIKDETIMLQAVPIFSISQVNDTALEDMEWIKKVIIAIRSMRKINHISSTHPLDVLIRTSCANIIRRVHDNSQLIQAISYLQTIQILPTHTEPPLSFTQLIDETEIFIPVVDVVDKTIELDRTTQAIIKLEVVINKIRIKLDNKEFIRMAPEAIIIKEKQHLRDHTFKLAKLIETRDKILSA</sequence>
<evidence type="ECO:0000256" key="2">
    <source>
        <dbReference type="ARBA" id="ARBA00011245"/>
    </source>
</evidence>
<organism evidence="14 15">
    <name type="scientific">Candidatus Erwinia haradaeae</name>
    <dbReference type="NCBI Taxonomy" id="1922217"/>
    <lineage>
        <taxon>Bacteria</taxon>
        <taxon>Pseudomonadati</taxon>
        <taxon>Pseudomonadota</taxon>
        <taxon>Gammaproteobacteria</taxon>
        <taxon>Enterobacterales</taxon>
        <taxon>Erwiniaceae</taxon>
        <taxon>Erwinia</taxon>
    </lineage>
</organism>
<comment type="catalytic activity">
    <reaction evidence="10 11">
        <text>tRNA(Val) + L-valine + ATP = L-valyl-tRNA(Val) + AMP + diphosphate</text>
        <dbReference type="Rhea" id="RHEA:10704"/>
        <dbReference type="Rhea" id="RHEA-COMP:9672"/>
        <dbReference type="Rhea" id="RHEA-COMP:9708"/>
        <dbReference type="ChEBI" id="CHEBI:30616"/>
        <dbReference type="ChEBI" id="CHEBI:33019"/>
        <dbReference type="ChEBI" id="CHEBI:57762"/>
        <dbReference type="ChEBI" id="CHEBI:78442"/>
        <dbReference type="ChEBI" id="CHEBI:78537"/>
        <dbReference type="ChEBI" id="CHEBI:456215"/>
        <dbReference type="EC" id="6.1.1.9"/>
    </reaction>
</comment>
<dbReference type="GO" id="GO:0006438">
    <property type="term" value="P:valyl-tRNA aminoacylation"/>
    <property type="evidence" value="ECO:0007669"/>
    <property type="project" value="UniProtKB-UniRule"/>
</dbReference>
<dbReference type="FunFam" id="3.40.50.620:FF:000073">
    <property type="entry name" value="Valine--tRNA ligase"/>
    <property type="match status" value="1"/>
</dbReference>
<name>A0A451D939_9GAMM</name>
<evidence type="ECO:0000256" key="8">
    <source>
        <dbReference type="ARBA" id="ARBA00023054"/>
    </source>
</evidence>
<evidence type="ECO:0000313" key="15">
    <source>
        <dbReference type="Proteomes" id="UP000294368"/>
    </source>
</evidence>
<dbReference type="PRINTS" id="PR00986">
    <property type="entry name" value="TRNASYNTHVAL"/>
</dbReference>
<dbReference type="AlphaFoldDB" id="A0A451D939"/>
<dbReference type="InterPro" id="IPR001412">
    <property type="entry name" value="aa-tRNA-synth_I_CS"/>
</dbReference>
<evidence type="ECO:0000259" key="13">
    <source>
        <dbReference type="Pfam" id="PF08264"/>
    </source>
</evidence>
<dbReference type="InterPro" id="IPR009080">
    <property type="entry name" value="tRNAsynth_Ia_anticodon-bd"/>
</dbReference>
<dbReference type="InterPro" id="IPR013155">
    <property type="entry name" value="M/V/L/I-tRNA-synth_anticd-bd"/>
</dbReference>
<dbReference type="InterPro" id="IPR033705">
    <property type="entry name" value="Anticodon_Ia_Val"/>
</dbReference>
<gene>
    <name evidence="11 14" type="primary">valS</name>
    <name evidence="14" type="ORF">ERCIKOCA2762_045</name>
</gene>
<dbReference type="Gene3D" id="3.40.50.620">
    <property type="entry name" value="HUPs"/>
    <property type="match status" value="2"/>
</dbReference>
<keyword evidence="5 11" id="KW-0547">Nucleotide-binding</keyword>
<dbReference type="FunFam" id="1.10.730.10:FF:000007">
    <property type="entry name" value="Valine--tRNA ligase"/>
    <property type="match status" value="1"/>
</dbReference>
<dbReference type="NCBIfam" id="TIGR00422">
    <property type="entry name" value="valS"/>
    <property type="match status" value="1"/>
</dbReference>
<dbReference type="InterPro" id="IPR002300">
    <property type="entry name" value="aa-tRNA-synth_Ia"/>
</dbReference>
<evidence type="ECO:0000256" key="6">
    <source>
        <dbReference type="ARBA" id="ARBA00022840"/>
    </source>
</evidence>
<evidence type="ECO:0000256" key="1">
    <source>
        <dbReference type="ARBA" id="ARBA00004496"/>
    </source>
</evidence>
<dbReference type="FunFam" id="3.90.740.10:FF:000003">
    <property type="entry name" value="Valine--tRNA ligase"/>
    <property type="match status" value="1"/>
</dbReference>
<evidence type="ECO:0000256" key="9">
    <source>
        <dbReference type="ARBA" id="ARBA00023146"/>
    </source>
</evidence>
<keyword evidence="3 11" id="KW-0963">Cytoplasm</keyword>
<dbReference type="FunFam" id="3.90.740.10:FF:000004">
    <property type="entry name" value="Valine--tRNA ligase"/>
    <property type="match status" value="1"/>
</dbReference>
<evidence type="ECO:0000256" key="11">
    <source>
        <dbReference type="HAMAP-Rule" id="MF_02004"/>
    </source>
</evidence>
<feature type="domain" description="Methionyl/Valyl/Leucyl/Isoleucyl-tRNA synthetase anticodon-binding" evidence="13">
    <location>
        <begin position="674"/>
        <end position="826"/>
    </location>
</feature>
<feature type="domain" description="Aminoacyl-tRNA synthetase class Ia" evidence="12">
    <location>
        <begin position="13"/>
        <end position="631"/>
    </location>
</feature>
<evidence type="ECO:0000256" key="3">
    <source>
        <dbReference type="ARBA" id="ARBA00022490"/>
    </source>
</evidence>
<protein>
    <recommendedName>
        <fullName evidence="11">Valine--tRNA ligase</fullName>
        <ecNumber evidence="11">6.1.1.9</ecNumber>
    </recommendedName>
    <alternativeName>
        <fullName evidence="11">Valyl-tRNA synthetase</fullName>
        <shortName evidence="11">ValRS</shortName>
    </alternativeName>
</protein>
<feature type="short sequence motif" description="'HIGH' region" evidence="11">
    <location>
        <begin position="42"/>
        <end position="52"/>
    </location>
</feature>
<dbReference type="GO" id="GO:0004832">
    <property type="term" value="F:valine-tRNA ligase activity"/>
    <property type="evidence" value="ECO:0007669"/>
    <property type="project" value="UniProtKB-UniRule"/>
</dbReference>
<dbReference type="Pfam" id="PF00133">
    <property type="entry name" value="tRNA-synt_1"/>
    <property type="match status" value="1"/>
</dbReference>
<dbReference type="GO" id="GO:0005829">
    <property type="term" value="C:cytosol"/>
    <property type="evidence" value="ECO:0007669"/>
    <property type="project" value="TreeGrafter"/>
</dbReference>
<dbReference type="SUPFAM" id="SSF52374">
    <property type="entry name" value="Nucleotidylyl transferase"/>
    <property type="match status" value="1"/>
</dbReference>
<dbReference type="SUPFAM" id="SSF47323">
    <property type="entry name" value="Anticodon-binding domain of a subclass of class I aminoacyl-tRNA synthetases"/>
    <property type="match status" value="1"/>
</dbReference>
<dbReference type="InterPro" id="IPR010978">
    <property type="entry name" value="tRNA-bd_arm"/>
</dbReference>
<dbReference type="InterPro" id="IPR009008">
    <property type="entry name" value="Val/Leu/Ile-tRNA-synth_edit"/>
</dbReference>
<evidence type="ECO:0000256" key="4">
    <source>
        <dbReference type="ARBA" id="ARBA00022598"/>
    </source>
</evidence>
<comment type="domain">
    <text evidence="11">The C-terminal coiled-coil domain is crucial for aminoacylation activity.</text>
</comment>
<comment type="function">
    <text evidence="11">Catalyzes the attachment of valine to tRNA(Val). As ValRS can inadvertently accommodate and process structurally similar amino acids such as threonine, to avoid such errors, it has a 'posttransfer' editing activity that hydrolyzes mischarged Thr-tRNA(Val) in a tRNA-dependent manner.</text>
</comment>
<dbReference type="CDD" id="cd00817">
    <property type="entry name" value="ValRS_core"/>
    <property type="match status" value="1"/>
</dbReference>
<dbReference type="HAMAP" id="MF_02004">
    <property type="entry name" value="Val_tRNA_synth_type1"/>
    <property type="match status" value="1"/>
</dbReference>
<dbReference type="GO" id="GO:0002161">
    <property type="term" value="F:aminoacyl-tRNA deacylase activity"/>
    <property type="evidence" value="ECO:0007669"/>
    <property type="project" value="InterPro"/>
</dbReference>
<evidence type="ECO:0000313" key="14">
    <source>
        <dbReference type="EMBL" id="VFP82798.1"/>
    </source>
</evidence>
<dbReference type="PANTHER" id="PTHR11946:SF93">
    <property type="entry name" value="VALINE--TRNA LIGASE, CHLOROPLASTIC_MITOCHONDRIAL 2"/>
    <property type="match status" value="1"/>
</dbReference>
<keyword evidence="9 11" id="KW-0030">Aminoacyl-tRNA synthetase</keyword>
<dbReference type="EC" id="6.1.1.9" evidence="11"/>
<keyword evidence="7 11" id="KW-0648">Protein biosynthesis</keyword>
<accession>A0A451D939</accession>
<feature type="short sequence motif" description="'KMSKS' region" evidence="11">
    <location>
        <begin position="554"/>
        <end position="558"/>
    </location>
</feature>